<dbReference type="GO" id="GO:0005506">
    <property type="term" value="F:iron ion binding"/>
    <property type="evidence" value="ECO:0007669"/>
    <property type="project" value="InterPro"/>
</dbReference>
<dbReference type="PANTHER" id="PTHR33751:SF1">
    <property type="entry name" value="CBB3-TYPE CYTOCHROME C OXIDASE SUBUNIT FIXP"/>
    <property type="match status" value="1"/>
</dbReference>
<evidence type="ECO:0000256" key="14">
    <source>
        <dbReference type="ARBA" id="ARBA00022989"/>
    </source>
</evidence>
<keyword evidence="12 19" id="KW-0375">Hydrogen ion transport</keyword>
<dbReference type="GO" id="GO:0006119">
    <property type="term" value="P:oxidative phosphorylation"/>
    <property type="evidence" value="ECO:0007669"/>
    <property type="project" value="UniProtKB-UniPathway"/>
</dbReference>
<evidence type="ECO:0000256" key="12">
    <source>
        <dbReference type="ARBA" id="ARBA00022781"/>
    </source>
</evidence>
<comment type="function">
    <text evidence="19">C-type cytochrome. Part of the cbb3-type cytochrome c oxidase complex.</text>
</comment>
<feature type="binding site" description="covalent" evidence="21">
    <location>
        <position position="142"/>
    </location>
    <ligand>
        <name>heme c</name>
        <dbReference type="ChEBI" id="CHEBI:61717"/>
        <label>1</label>
    </ligand>
</feature>
<keyword evidence="11" id="KW-0677">Repeat</keyword>
<feature type="binding site" description="covalent" evidence="21">
    <location>
        <position position="230"/>
    </location>
    <ligand>
        <name>heme c</name>
        <dbReference type="ChEBI" id="CHEBI:61717"/>
        <label>2</label>
    </ligand>
</feature>
<evidence type="ECO:0000256" key="15">
    <source>
        <dbReference type="ARBA" id="ARBA00023002"/>
    </source>
</evidence>
<evidence type="ECO:0000256" key="3">
    <source>
        <dbReference type="ARBA" id="ARBA00006113"/>
    </source>
</evidence>
<dbReference type="KEGG" id="dtx:ATSB10_23390"/>
<evidence type="ECO:0000256" key="8">
    <source>
        <dbReference type="ARBA" id="ARBA00022660"/>
    </source>
</evidence>
<keyword evidence="5 19" id="KW-1003">Cell membrane</keyword>
<gene>
    <name evidence="24" type="ORF">ATSB10_23390</name>
</gene>
<feature type="binding site" description="axial binding residue" evidence="20">
    <location>
        <position position="182"/>
    </location>
    <ligand>
        <name>heme c</name>
        <dbReference type="ChEBI" id="CHEBI:61717"/>
        <label>2</label>
    </ligand>
    <ligandPart>
        <name>Fe</name>
        <dbReference type="ChEBI" id="CHEBI:18248"/>
    </ligandPart>
</feature>
<feature type="transmembrane region" description="Helical" evidence="22">
    <location>
        <begin position="6"/>
        <end position="25"/>
    </location>
</feature>
<evidence type="ECO:0000256" key="7">
    <source>
        <dbReference type="ARBA" id="ARBA00022617"/>
    </source>
</evidence>
<keyword evidence="4 19" id="KW-0813">Transport</keyword>
<feature type="binding site" description="covalent" evidence="21">
    <location>
        <position position="233"/>
    </location>
    <ligand>
        <name>heme c</name>
        <dbReference type="ChEBI" id="CHEBI:61717"/>
        <label>2</label>
    </ligand>
</feature>
<dbReference type="GO" id="GO:0020037">
    <property type="term" value="F:heme binding"/>
    <property type="evidence" value="ECO:0007669"/>
    <property type="project" value="InterPro"/>
</dbReference>
<name>A0A160N1S1_9GAMM</name>
<evidence type="ECO:0000256" key="22">
    <source>
        <dbReference type="SAM" id="Phobius"/>
    </source>
</evidence>
<dbReference type="PATRIC" id="fig|445710.3.peg.2333"/>
<keyword evidence="7 19" id="KW-0349">Heme</keyword>
<dbReference type="GO" id="GO:1902600">
    <property type="term" value="P:proton transmembrane transport"/>
    <property type="evidence" value="ECO:0007669"/>
    <property type="project" value="UniProtKB-KW"/>
</dbReference>
<dbReference type="Proteomes" id="UP000077255">
    <property type="component" value="Chromosome"/>
</dbReference>
<dbReference type="NCBIfam" id="TIGR00782">
    <property type="entry name" value="ccoP"/>
    <property type="match status" value="1"/>
</dbReference>
<dbReference type="InterPro" id="IPR008168">
    <property type="entry name" value="Cyt_C_IC"/>
</dbReference>
<evidence type="ECO:0000256" key="6">
    <source>
        <dbReference type="ARBA" id="ARBA00022519"/>
    </source>
</evidence>
<dbReference type="Gene3D" id="6.10.280.130">
    <property type="match status" value="1"/>
</dbReference>
<evidence type="ECO:0000256" key="19">
    <source>
        <dbReference type="PIRNR" id="PIRNR000006"/>
    </source>
</evidence>
<comment type="cofactor">
    <cofactor evidence="19 21">
        <name>heme c</name>
        <dbReference type="ChEBI" id="CHEBI:61717"/>
    </cofactor>
    <text evidence="19 21">Binds 2 heme C groups per subunit.</text>
</comment>
<comment type="subunit">
    <text evidence="19">Component of the cbb3-type cytochrome c oxidase.</text>
</comment>
<dbReference type="EMBL" id="CP014841">
    <property type="protein sequence ID" value="AND69793.1"/>
    <property type="molecule type" value="Genomic_DNA"/>
</dbReference>
<feature type="domain" description="Cytochrome c" evidence="23">
    <location>
        <begin position="126"/>
        <end position="209"/>
    </location>
</feature>
<evidence type="ECO:0000313" key="25">
    <source>
        <dbReference type="Proteomes" id="UP000077255"/>
    </source>
</evidence>
<keyword evidence="17 19" id="KW-0406">Ion transport</keyword>
<keyword evidence="18 19" id="KW-0472">Membrane</keyword>
<keyword evidence="8 19" id="KW-0679">Respiratory chain</keyword>
<comment type="similarity">
    <text evidence="3 19">Belongs to the CcoP / FixP family.</text>
</comment>
<keyword evidence="13 19" id="KW-0249">Electron transport</keyword>
<keyword evidence="10 19" id="KW-0479">Metal-binding</keyword>
<protein>
    <recommendedName>
        <fullName evidence="19">Cbb3-type cytochrome c oxidase subunit</fullName>
    </recommendedName>
</protein>
<feature type="transmembrane region" description="Helical" evidence="22">
    <location>
        <begin position="59"/>
        <end position="80"/>
    </location>
</feature>
<evidence type="ECO:0000256" key="11">
    <source>
        <dbReference type="ARBA" id="ARBA00022737"/>
    </source>
</evidence>
<keyword evidence="9 22" id="KW-0812">Transmembrane</keyword>
<evidence type="ECO:0000259" key="23">
    <source>
        <dbReference type="PROSITE" id="PS51007"/>
    </source>
</evidence>
<dbReference type="UniPathway" id="UPA00705"/>
<evidence type="ECO:0000256" key="17">
    <source>
        <dbReference type="ARBA" id="ARBA00023065"/>
    </source>
</evidence>
<evidence type="ECO:0000256" key="2">
    <source>
        <dbReference type="ARBA" id="ARBA00004673"/>
    </source>
</evidence>
<proteinExistence type="inferred from homology"/>
<dbReference type="Pfam" id="PF14715">
    <property type="entry name" value="FixP_N"/>
    <property type="match status" value="1"/>
</dbReference>
<dbReference type="GO" id="GO:0016491">
    <property type="term" value="F:oxidoreductase activity"/>
    <property type="evidence" value="ECO:0007669"/>
    <property type="project" value="UniProtKB-KW"/>
</dbReference>
<dbReference type="InterPro" id="IPR050597">
    <property type="entry name" value="Cytochrome_c_Oxidase_Subunit"/>
</dbReference>
<evidence type="ECO:0000256" key="10">
    <source>
        <dbReference type="ARBA" id="ARBA00022723"/>
    </source>
</evidence>
<dbReference type="AlphaFoldDB" id="A0A160N1S1"/>
<dbReference type="InterPro" id="IPR004678">
    <property type="entry name" value="Cyt_c_oxidase_cbb3_su3"/>
</dbReference>
<evidence type="ECO:0000256" key="5">
    <source>
        <dbReference type="ARBA" id="ARBA00022475"/>
    </source>
</evidence>
<dbReference type="GO" id="GO:0005886">
    <property type="term" value="C:plasma membrane"/>
    <property type="evidence" value="ECO:0007669"/>
    <property type="project" value="UniProtKB-SubCell"/>
</dbReference>
<evidence type="ECO:0000256" key="21">
    <source>
        <dbReference type="PIRSR" id="PIRSR000006-2"/>
    </source>
</evidence>
<evidence type="ECO:0000256" key="1">
    <source>
        <dbReference type="ARBA" id="ARBA00004533"/>
    </source>
</evidence>
<dbReference type="InterPro" id="IPR036909">
    <property type="entry name" value="Cyt_c-like_dom_sf"/>
</dbReference>
<dbReference type="InterPro" id="IPR038414">
    <property type="entry name" value="CcoP_N_sf"/>
</dbReference>
<dbReference type="SUPFAM" id="SSF46626">
    <property type="entry name" value="Cytochrome c"/>
    <property type="match status" value="2"/>
</dbReference>
<keyword evidence="16 19" id="KW-0408">Iron</keyword>
<dbReference type="PANTHER" id="PTHR33751">
    <property type="entry name" value="CBB3-TYPE CYTOCHROME C OXIDASE SUBUNIT FIXP"/>
    <property type="match status" value="1"/>
</dbReference>
<dbReference type="RefSeq" id="WP_236886409.1">
    <property type="nucleotide sequence ID" value="NZ_CP014841.1"/>
</dbReference>
<comment type="subcellular location">
    <subcellularLocation>
        <location evidence="1 19">Cell inner membrane</location>
    </subcellularLocation>
</comment>
<keyword evidence="15 19" id="KW-0560">Oxidoreductase</keyword>
<keyword evidence="25" id="KW-1185">Reference proteome</keyword>
<evidence type="ECO:0000256" key="18">
    <source>
        <dbReference type="ARBA" id="ARBA00023136"/>
    </source>
</evidence>
<feature type="binding site" description="axial binding residue" evidence="20">
    <location>
        <position position="275"/>
    </location>
    <ligand>
        <name>heme c</name>
        <dbReference type="ChEBI" id="CHEBI:61717"/>
        <label>1</label>
    </ligand>
    <ligandPart>
        <name>Fe</name>
        <dbReference type="ChEBI" id="CHEBI:18248"/>
    </ligandPart>
</feature>
<dbReference type="Gene3D" id="1.10.760.10">
    <property type="entry name" value="Cytochrome c-like domain"/>
    <property type="match status" value="2"/>
</dbReference>
<evidence type="ECO:0000256" key="4">
    <source>
        <dbReference type="ARBA" id="ARBA00022448"/>
    </source>
</evidence>
<feature type="domain" description="Cytochrome c" evidence="23">
    <location>
        <begin position="217"/>
        <end position="298"/>
    </location>
</feature>
<feature type="binding site" description="axial binding residue" evidence="20">
    <location>
        <position position="234"/>
    </location>
    <ligand>
        <name>heme c</name>
        <dbReference type="ChEBI" id="CHEBI:61717"/>
        <label>2</label>
    </ligand>
    <ligandPart>
        <name>Fe</name>
        <dbReference type="ChEBI" id="CHEBI:18248"/>
    </ligandPart>
</feature>
<evidence type="ECO:0000256" key="16">
    <source>
        <dbReference type="ARBA" id="ARBA00023004"/>
    </source>
</evidence>
<accession>A0A160N1S1</accession>
<sequence>MMTSGWTWYVVILVALNIAGCFWLLMANVKRRPGDPAPEDTSHVWDGDITEYNKPLPRWWINLFYITIVFGIGYLFWYGVGRMHGFGHWSSKSEWALDKAAEDARLEETLKLYAGKPIDVLAKDPGAVAIGRTIFADNCAACHGSTGLGAKGFPNLTDKAWYWGGSPDRVLETILKGRNAVMPAWGTVLTAQGGPLAVDDVVAYVQSLSKPGHVEDAAAQRGKAMFGTLCIACHGPDGKGNPMLGARDLTTAHWLYGGSKEALHKTIAEGRNGIMPAWEPRLGETRVRLVGAYVWTLSKHDDAAPPEAAP</sequence>
<comment type="pathway">
    <text evidence="2 19">Energy metabolism; oxidative phosphorylation.</text>
</comment>
<organism evidence="24 25">
    <name type="scientific">Dyella thiooxydans</name>
    <dbReference type="NCBI Taxonomy" id="445710"/>
    <lineage>
        <taxon>Bacteria</taxon>
        <taxon>Pseudomonadati</taxon>
        <taxon>Pseudomonadota</taxon>
        <taxon>Gammaproteobacteria</taxon>
        <taxon>Lysobacterales</taxon>
        <taxon>Rhodanobacteraceae</taxon>
        <taxon>Dyella</taxon>
    </lineage>
</organism>
<evidence type="ECO:0000256" key="9">
    <source>
        <dbReference type="ARBA" id="ARBA00022692"/>
    </source>
</evidence>
<dbReference type="STRING" id="445710.ATSB10_23390"/>
<dbReference type="PIRSF" id="PIRSF000006">
    <property type="entry name" value="Cbb3-Cox_fixP"/>
    <property type="match status" value="1"/>
</dbReference>
<dbReference type="InterPro" id="IPR032858">
    <property type="entry name" value="CcoP_N"/>
</dbReference>
<dbReference type="PROSITE" id="PS51007">
    <property type="entry name" value="CYTC"/>
    <property type="match status" value="2"/>
</dbReference>
<evidence type="ECO:0000313" key="24">
    <source>
        <dbReference type="EMBL" id="AND69793.1"/>
    </source>
</evidence>
<dbReference type="InterPro" id="IPR009056">
    <property type="entry name" value="Cyt_c-like_dom"/>
</dbReference>
<keyword evidence="6 19" id="KW-0997">Cell inner membrane</keyword>
<feature type="binding site" description="covalent" evidence="21">
    <location>
        <position position="139"/>
    </location>
    <ligand>
        <name>heme c</name>
        <dbReference type="ChEBI" id="CHEBI:61717"/>
        <label>1</label>
    </ligand>
</feature>
<feature type="binding site" description="axial binding residue" evidence="20">
    <location>
        <position position="143"/>
    </location>
    <ligand>
        <name>heme c</name>
        <dbReference type="ChEBI" id="CHEBI:61717"/>
        <label>1</label>
    </ligand>
    <ligandPart>
        <name>Fe</name>
        <dbReference type="ChEBI" id="CHEBI:18248"/>
    </ligandPart>
</feature>
<dbReference type="Pfam" id="PF13442">
    <property type="entry name" value="Cytochrome_CBB3"/>
    <property type="match status" value="2"/>
</dbReference>
<evidence type="ECO:0000256" key="13">
    <source>
        <dbReference type="ARBA" id="ARBA00022982"/>
    </source>
</evidence>
<reference evidence="24 25" key="1">
    <citation type="submission" date="2016-02" db="EMBL/GenBank/DDBJ databases">
        <title>Complete genome sequencing and analysis of ATSB10, Dyella thiooxydans isolated from rhizosphere soil of sunflower (Helianthus annuus L.).</title>
        <authorList>
            <person name="Lee Y."/>
            <person name="Hwangbo K."/>
            <person name="Chung H."/>
            <person name="Yoo J."/>
            <person name="Kim K.Y."/>
            <person name="Sa T.M."/>
            <person name="Um Y."/>
            <person name="Madhaiyan M."/>
        </authorList>
    </citation>
    <scope>NUCLEOTIDE SEQUENCE [LARGE SCALE GENOMIC DNA]</scope>
    <source>
        <strain evidence="24 25">ATSB10</strain>
    </source>
</reference>
<dbReference type="GO" id="GO:0009055">
    <property type="term" value="F:electron transfer activity"/>
    <property type="evidence" value="ECO:0007669"/>
    <property type="project" value="InterPro"/>
</dbReference>
<evidence type="ECO:0000256" key="20">
    <source>
        <dbReference type="PIRSR" id="PIRSR000006-1"/>
    </source>
</evidence>
<dbReference type="PRINTS" id="PR00605">
    <property type="entry name" value="CYTCHROMECIC"/>
</dbReference>
<keyword evidence="14 22" id="KW-1133">Transmembrane helix</keyword>